<dbReference type="EMBL" id="JAPZBO010000008">
    <property type="protein sequence ID" value="KAJ5307322.1"/>
    <property type="molecule type" value="Genomic_DNA"/>
</dbReference>
<evidence type="ECO:0000256" key="3">
    <source>
        <dbReference type="PROSITE-ProRule" id="PRU00023"/>
    </source>
</evidence>
<dbReference type="Gene3D" id="1.25.40.20">
    <property type="entry name" value="Ankyrin repeat-containing domain"/>
    <property type="match status" value="2"/>
</dbReference>
<proteinExistence type="predicted"/>
<evidence type="ECO:0000313" key="4">
    <source>
        <dbReference type="EMBL" id="KAJ5307322.1"/>
    </source>
</evidence>
<gene>
    <name evidence="4" type="ORF">N7476_007978</name>
</gene>
<keyword evidence="1" id="KW-0677">Repeat</keyword>
<evidence type="ECO:0000256" key="2">
    <source>
        <dbReference type="ARBA" id="ARBA00023043"/>
    </source>
</evidence>
<reference evidence="4" key="1">
    <citation type="submission" date="2022-12" db="EMBL/GenBank/DDBJ databases">
        <authorList>
            <person name="Petersen C."/>
        </authorList>
    </citation>
    <scope>NUCLEOTIDE SEQUENCE</scope>
    <source>
        <strain evidence="4">IBT 21472</strain>
    </source>
</reference>
<accession>A0A9W9PQU8</accession>
<dbReference type="PANTHER" id="PTHR24171">
    <property type="entry name" value="ANKYRIN REPEAT DOMAIN-CONTAINING PROTEIN 39-RELATED"/>
    <property type="match status" value="1"/>
</dbReference>
<dbReference type="Pfam" id="PF12796">
    <property type="entry name" value="Ank_2"/>
    <property type="match status" value="1"/>
</dbReference>
<evidence type="ECO:0000313" key="5">
    <source>
        <dbReference type="Proteomes" id="UP001147746"/>
    </source>
</evidence>
<sequence>MTVNPFSLQALIWALPTPNKKDQSGRNWLSWAAEYHDDEIVLYCLQVKDKVDINICDGTEDSFSKTPLIWALEGRNERMITMLKDGDTSSLHLLVEGISSIEQKKILDLVTRLVQADYNLNQPDQKGRTPLHLACLGGSQKLVSALIEANADLNAIDHAGEIPLQYALRARNKAVVDLLLNALSTDLKPVQSQQWFNLGDKSLLWIQITRRAQSQGFELELINDRECDWLPDAKEARLCICEERSIWSRLPEVFDVHVMLSNKSCYWNYAQRDFGHRSVNYISLIFPCEQGKDNGPWGIAWIKRRTVEGFAQGFISMLPSGWVPNDPSDFFNLFLEALHQKWKASCFDANERIELLRHDQVKKCGRSRGLVDELAKNALQRADLRRCLQSHIEGLNEVVTTNLSLEPDPQLKELIHGIDQEVSVKLDKMEQAVRDLLQIVRKLTENLLPGTKINRTGACMGFHKRGGKF</sequence>
<dbReference type="AlphaFoldDB" id="A0A9W9PQU8"/>
<keyword evidence="5" id="KW-1185">Reference proteome</keyword>
<evidence type="ECO:0000256" key="1">
    <source>
        <dbReference type="ARBA" id="ARBA00022737"/>
    </source>
</evidence>
<dbReference type="Proteomes" id="UP001147746">
    <property type="component" value="Unassembled WGS sequence"/>
</dbReference>
<dbReference type="SUPFAM" id="SSF48403">
    <property type="entry name" value="Ankyrin repeat"/>
    <property type="match status" value="1"/>
</dbReference>
<organism evidence="4 5">
    <name type="scientific">Penicillium atrosanguineum</name>
    <dbReference type="NCBI Taxonomy" id="1132637"/>
    <lineage>
        <taxon>Eukaryota</taxon>
        <taxon>Fungi</taxon>
        <taxon>Dikarya</taxon>
        <taxon>Ascomycota</taxon>
        <taxon>Pezizomycotina</taxon>
        <taxon>Eurotiomycetes</taxon>
        <taxon>Eurotiomycetidae</taxon>
        <taxon>Eurotiales</taxon>
        <taxon>Aspergillaceae</taxon>
        <taxon>Penicillium</taxon>
    </lineage>
</organism>
<dbReference type="SMART" id="SM00248">
    <property type="entry name" value="ANK"/>
    <property type="match status" value="4"/>
</dbReference>
<dbReference type="PROSITE" id="PS50088">
    <property type="entry name" value="ANK_REPEAT"/>
    <property type="match status" value="1"/>
</dbReference>
<keyword evidence="2 3" id="KW-0040">ANK repeat</keyword>
<name>A0A9W9PQU8_9EURO</name>
<feature type="repeat" description="ANK" evidence="3">
    <location>
        <begin position="126"/>
        <end position="158"/>
    </location>
</feature>
<protein>
    <submittedName>
        <fullName evidence="4">Uncharacterized protein</fullName>
    </submittedName>
</protein>
<comment type="caution">
    <text evidence="4">The sequence shown here is derived from an EMBL/GenBank/DDBJ whole genome shotgun (WGS) entry which is preliminary data.</text>
</comment>
<dbReference type="InterPro" id="IPR036770">
    <property type="entry name" value="Ankyrin_rpt-contain_sf"/>
</dbReference>
<reference evidence="4" key="2">
    <citation type="journal article" date="2023" name="IMA Fungus">
        <title>Comparative genomic study of the Penicillium genus elucidates a diverse pangenome and 15 lateral gene transfer events.</title>
        <authorList>
            <person name="Petersen C."/>
            <person name="Sorensen T."/>
            <person name="Nielsen M.R."/>
            <person name="Sondergaard T.E."/>
            <person name="Sorensen J.L."/>
            <person name="Fitzpatrick D.A."/>
            <person name="Frisvad J.C."/>
            <person name="Nielsen K.L."/>
        </authorList>
    </citation>
    <scope>NUCLEOTIDE SEQUENCE</scope>
    <source>
        <strain evidence="4">IBT 21472</strain>
    </source>
</reference>
<dbReference type="InterPro" id="IPR002110">
    <property type="entry name" value="Ankyrin_rpt"/>
</dbReference>
<dbReference type="PROSITE" id="PS50297">
    <property type="entry name" value="ANK_REP_REGION"/>
    <property type="match status" value="1"/>
</dbReference>